<proteinExistence type="predicted"/>
<gene>
    <name evidence="1" type="ORF">SAMN05421844_10811</name>
</gene>
<sequence length="182" mass="19691">MIEIRSFLRGETKELHRELDAIVGVFSNRAEYARFLHGTFRHRVPVEAALSDAAPVRVSPWQPRKLLPELEADLADLTLACPASEPFHLSNDMAAFLGAAYVLEGSALGARVLVKGVEPLGFGPENGARYLSAQAGSLDSWRTLLVALEGLDRPAWDAAAQSAKAVFLHAIQAFTSEELSPA</sequence>
<dbReference type="InterPro" id="IPR016084">
    <property type="entry name" value="Haem_Oase-like_multi-hlx"/>
</dbReference>
<reference evidence="1 2" key="1">
    <citation type="submission" date="2016-10" db="EMBL/GenBank/DDBJ databases">
        <authorList>
            <person name="Varghese N."/>
            <person name="Submissions S."/>
        </authorList>
    </citation>
    <scope>NUCLEOTIDE SEQUENCE [LARGE SCALE GENOMIC DNA]</scope>
    <source>
        <strain evidence="1 2">DSM 26672</strain>
    </source>
</reference>
<dbReference type="Gene3D" id="1.20.910.10">
    <property type="entry name" value="Heme oxygenase-like"/>
    <property type="match status" value="1"/>
</dbReference>
<evidence type="ECO:0000313" key="2">
    <source>
        <dbReference type="Proteomes" id="UP000199468"/>
    </source>
</evidence>
<accession>A0ABY0P4Q4</accession>
<protein>
    <submittedName>
        <fullName evidence="1">Heme oxygenase</fullName>
    </submittedName>
</protein>
<name>A0ABY0P4Q4_9HYPH</name>
<dbReference type="CDD" id="cd19166">
    <property type="entry name" value="HemeO-bac"/>
    <property type="match status" value="1"/>
</dbReference>
<dbReference type="SUPFAM" id="SSF48613">
    <property type="entry name" value="Heme oxygenase-like"/>
    <property type="match status" value="1"/>
</dbReference>
<dbReference type="EMBL" id="FNBZ01000008">
    <property type="protein sequence ID" value="SDH31353.1"/>
    <property type="molecule type" value="Genomic_DNA"/>
</dbReference>
<evidence type="ECO:0000313" key="1">
    <source>
        <dbReference type="EMBL" id="SDH31353.1"/>
    </source>
</evidence>
<comment type="caution">
    <text evidence="1">The sequence shown here is derived from an EMBL/GenBank/DDBJ whole genome shotgun (WGS) entry which is preliminary data.</text>
</comment>
<dbReference type="Proteomes" id="UP000199468">
    <property type="component" value="Unassembled WGS sequence"/>
</dbReference>
<dbReference type="RefSeq" id="WP_091860843.1">
    <property type="nucleotide sequence ID" value="NZ_FNBZ01000008.1"/>
</dbReference>
<organism evidence="1 2">
    <name type="scientific">Bosea robiniae</name>
    <dbReference type="NCBI Taxonomy" id="1036780"/>
    <lineage>
        <taxon>Bacteria</taxon>
        <taxon>Pseudomonadati</taxon>
        <taxon>Pseudomonadota</taxon>
        <taxon>Alphaproteobacteria</taxon>
        <taxon>Hyphomicrobiales</taxon>
        <taxon>Boseaceae</taxon>
        <taxon>Bosea</taxon>
    </lineage>
</organism>
<keyword evidence="2" id="KW-1185">Reference proteome</keyword>